<feature type="compositionally biased region" description="Polar residues" evidence="6">
    <location>
        <begin position="126"/>
        <end position="136"/>
    </location>
</feature>
<evidence type="ECO:0000256" key="3">
    <source>
        <dbReference type="ARBA" id="ARBA00023125"/>
    </source>
</evidence>
<dbReference type="InterPro" id="IPR003657">
    <property type="entry name" value="WRKY_dom"/>
</dbReference>
<feature type="region of interest" description="Disordered" evidence="6">
    <location>
        <begin position="126"/>
        <end position="147"/>
    </location>
</feature>
<dbReference type="InterPro" id="IPR044810">
    <property type="entry name" value="WRKY_plant"/>
</dbReference>
<keyword evidence="9" id="KW-1185">Reference proteome</keyword>
<dbReference type="GO" id="GO:0003700">
    <property type="term" value="F:DNA-binding transcription factor activity"/>
    <property type="evidence" value="ECO:0007669"/>
    <property type="project" value="InterPro"/>
</dbReference>
<name>A0A2I0APT9_9ASPA</name>
<gene>
    <name evidence="8" type="primary">WRKY11</name>
    <name evidence="8" type="ORF">AXF42_Ash018543</name>
</gene>
<sequence>MSVDLIGHAKMDDKISIQEAAVSGIRSTESLMFHLNRQQHQNSSSPASPADAPATDYRAITDHTVSSFKKMISILTLTGHARFRRGPVAAEQTASPPPPLVATISKPSSAVGKTAEIAVAVATTTDSGNSSLSSVTGDGRVSNGRESGSSPVILPLVASVSAGGTAIVGKPPLSSSVYKKRGYGQTHSKNVSGKLAGAGAHCHCPESRKNRAKMTIRVPAVSTKLADIPSDEYCWRKYGQKPIKGSPYPR</sequence>
<keyword evidence="5" id="KW-0539">Nucleus</keyword>
<comment type="subcellular location">
    <subcellularLocation>
        <location evidence="1">Nucleus</location>
    </subcellularLocation>
</comment>
<keyword evidence="3" id="KW-0238">DNA-binding</keyword>
<dbReference type="GO" id="GO:0005634">
    <property type="term" value="C:nucleus"/>
    <property type="evidence" value="ECO:0007669"/>
    <property type="project" value="UniProtKB-SubCell"/>
</dbReference>
<organism evidence="8 9">
    <name type="scientific">Apostasia shenzhenica</name>
    <dbReference type="NCBI Taxonomy" id="1088818"/>
    <lineage>
        <taxon>Eukaryota</taxon>
        <taxon>Viridiplantae</taxon>
        <taxon>Streptophyta</taxon>
        <taxon>Embryophyta</taxon>
        <taxon>Tracheophyta</taxon>
        <taxon>Spermatophyta</taxon>
        <taxon>Magnoliopsida</taxon>
        <taxon>Liliopsida</taxon>
        <taxon>Asparagales</taxon>
        <taxon>Orchidaceae</taxon>
        <taxon>Apostasioideae</taxon>
        <taxon>Apostasia</taxon>
    </lineage>
</organism>
<dbReference type="Gene3D" id="2.20.25.80">
    <property type="entry name" value="WRKY domain"/>
    <property type="match status" value="1"/>
</dbReference>
<dbReference type="InterPro" id="IPR018872">
    <property type="entry name" value="Zn-cluster-dom"/>
</dbReference>
<evidence type="ECO:0000256" key="5">
    <source>
        <dbReference type="ARBA" id="ARBA00023242"/>
    </source>
</evidence>
<dbReference type="PROSITE" id="PS50811">
    <property type="entry name" value="WRKY"/>
    <property type="match status" value="1"/>
</dbReference>
<dbReference type="PANTHER" id="PTHR31282">
    <property type="entry name" value="WRKY TRANSCRIPTION FACTOR 21-RELATED"/>
    <property type="match status" value="1"/>
</dbReference>
<evidence type="ECO:0000256" key="6">
    <source>
        <dbReference type="SAM" id="MobiDB-lite"/>
    </source>
</evidence>
<dbReference type="GO" id="GO:0043565">
    <property type="term" value="F:sequence-specific DNA binding"/>
    <property type="evidence" value="ECO:0007669"/>
    <property type="project" value="InterPro"/>
</dbReference>
<dbReference type="AlphaFoldDB" id="A0A2I0APT9"/>
<keyword evidence="2" id="KW-0805">Transcription regulation</keyword>
<dbReference type="OrthoDB" id="777189at2759"/>
<reference evidence="8 9" key="1">
    <citation type="journal article" date="2017" name="Nature">
        <title>The Apostasia genome and the evolution of orchids.</title>
        <authorList>
            <person name="Zhang G.Q."/>
            <person name="Liu K.W."/>
            <person name="Li Z."/>
            <person name="Lohaus R."/>
            <person name="Hsiao Y.Y."/>
            <person name="Niu S.C."/>
            <person name="Wang J.Y."/>
            <person name="Lin Y.C."/>
            <person name="Xu Q."/>
            <person name="Chen L.J."/>
            <person name="Yoshida K."/>
            <person name="Fujiwara S."/>
            <person name="Wang Z.W."/>
            <person name="Zhang Y.Q."/>
            <person name="Mitsuda N."/>
            <person name="Wang M."/>
            <person name="Liu G.H."/>
            <person name="Pecoraro L."/>
            <person name="Huang H.X."/>
            <person name="Xiao X.J."/>
            <person name="Lin M."/>
            <person name="Wu X.Y."/>
            <person name="Wu W.L."/>
            <person name="Chen Y.Y."/>
            <person name="Chang S.B."/>
            <person name="Sakamoto S."/>
            <person name="Ohme-Takagi M."/>
            <person name="Yagi M."/>
            <person name="Zeng S.J."/>
            <person name="Shen C.Y."/>
            <person name="Yeh C.M."/>
            <person name="Luo Y.B."/>
            <person name="Tsai W.C."/>
            <person name="Van de Peer Y."/>
            <person name="Liu Z.J."/>
        </authorList>
    </citation>
    <scope>NUCLEOTIDE SEQUENCE [LARGE SCALE GENOMIC DNA]</scope>
    <source>
        <strain evidence="9">cv. Shenzhen</strain>
        <tissue evidence="8">Stem</tissue>
    </source>
</reference>
<dbReference type="STRING" id="1088818.A0A2I0APT9"/>
<dbReference type="Pfam" id="PF03106">
    <property type="entry name" value="WRKY"/>
    <property type="match status" value="1"/>
</dbReference>
<evidence type="ECO:0000256" key="4">
    <source>
        <dbReference type="ARBA" id="ARBA00023163"/>
    </source>
</evidence>
<keyword evidence="4" id="KW-0804">Transcription</keyword>
<dbReference type="InterPro" id="IPR036576">
    <property type="entry name" value="WRKY_dom_sf"/>
</dbReference>
<evidence type="ECO:0000313" key="8">
    <source>
        <dbReference type="EMBL" id="PKA57568.1"/>
    </source>
</evidence>
<evidence type="ECO:0000313" key="9">
    <source>
        <dbReference type="Proteomes" id="UP000236161"/>
    </source>
</evidence>
<dbReference type="Pfam" id="PF10533">
    <property type="entry name" value="Plant_zn_clust"/>
    <property type="match status" value="1"/>
</dbReference>
<dbReference type="SUPFAM" id="SSF118290">
    <property type="entry name" value="WRKY DNA-binding domain"/>
    <property type="match status" value="1"/>
</dbReference>
<dbReference type="EMBL" id="KZ451963">
    <property type="protein sequence ID" value="PKA57568.1"/>
    <property type="molecule type" value="Genomic_DNA"/>
</dbReference>
<protein>
    <submittedName>
        <fullName evidence="8">Putative WRKY transcription factor 11</fullName>
    </submittedName>
</protein>
<feature type="domain" description="WRKY" evidence="7">
    <location>
        <begin position="224"/>
        <end position="250"/>
    </location>
</feature>
<evidence type="ECO:0000256" key="2">
    <source>
        <dbReference type="ARBA" id="ARBA00023015"/>
    </source>
</evidence>
<accession>A0A2I0APT9</accession>
<proteinExistence type="predicted"/>
<dbReference type="Proteomes" id="UP000236161">
    <property type="component" value="Unassembled WGS sequence"/>
</dbReference>
<evidence type="ECO:0000256" key="1">
    <source>
        <dbReference type="ARBA" id="ARBA00004123"/>
    </source>
</evidence>
<evidence type="ECO:0000259" key="7">
    <source>
        <dbReference type="PROSITE" id="PS50811"/>
    </source>
</evidence>